<dbReference type="PANTHER" id="PTHR47053:SF1">
    <property type="entry name" value="MUREIN DD-ENDOPEPTIDASE MEPH-RELATED"/>
    <property type="match status" value="1"/>
</dbReference>
<dbReference type="Proteomes" id="UP000053750">
    <property type="component" value="Unassembled WGS sequence"/>
</dbReference>
<evidence type="ECO:0000256" key="2">
    <source>
        <dbReference type="ARBA" id="ARBA00022670"/>
    </source>
</evidence>
<organism evidence="7 8">
    <name type="scientific">Paenibacillus darwinianus</name>
    <dbReference type="NCBI Taxonomy" id="1380763"/>
    <lineage>
        <taxon>Bacteria</taxon>
        <taxon>Bacillati</taxon>
        <taxon>Bacillota</taxon>
        <taxon>Bacilli</taxon>
        <taxon>Bacillales</taxon>
        <taxon>Paenibacillaceae</taxon>
        <taxon>Paenibacillus</taxon>
    </lineage>
</organism>
<dbReference type="RefSeq" id="WP_051587684.1">
    <property type="nucleotide sequence ID" value="NZ_KK082142.1"/>
</dbReference>
<feature type="signal peptide" evidence="5">
    <location>
        <begin position="1"/>
        <end position="23"/>
    </location>
</feature>
<dbReference type="Gene3D" id="3.90.1720.10">
    <property type="entry name" value="endopeptidase domain like (from Nostoc punctiforme)"/>
    <property type="match status" value="1"/>
</dbReference>
<evidence type="ECO:0000256" key="4">
    <source>
        <dbReference type="ARBA" id="ARBA00022807"/>
    </source>
</evidence>
<evidence type="ECO:0000313" key="7">
    <source>
        <dbReference type="EMBL" id="EXX87938.1"/>
    </source>
</evidence>
<dbReference type="InterPro" id="IPR000064">
    <property type="entry name" value="NLP_P60_dom"/>
</dbReference>
<dbReference type="AlphaFoldDB" id="A0A9W5W6X6"/>
<evidence type="ECO:0000256" key="1">
    <source>
        <dbReference type="ARBA" id="ARBA00007074"/>
    </source>
</evidence>
<evidence type="ECO:0000313" key="8">
    <source>
        <dbReference type="Proteomes" id="UP000053750"/>
    </source>
</evidence>
<dbReference type="EMBL" id="JFHU01000139">
    <property type="protein sequence ID" value="EXX87938.1"/>
    <property type="molecule type" value="Genomic_DNA"/>
</dbReference>
<dbReference type="SUPFAM" id="SSF54001">
    <property type="entry name" value="Cysteine proteinases"/>
    <property type="match status" value="1"/>
</dbReference>
<feature type="chain" id="PRO_5040859174" evidence="5">
    <location>
        <begin position="24"/>
        <end position="166"/>
    </location>
</feature>
<comment type="caution">
    <text evidence="7">The sequence shown here is derived from an EMBL/GenBank/DDBJ whole genome shotgun (WGS) entry which is preliminary data.</text>
</comment>
<dbReference type="GO" id="GO:0006508">
    <property type="term" value="P:proteolysis"/>
    <property type="evidence" value="ECO:0007669"/>
    <property type="project" value="UniProtKB-KW"/>
</dbReference>
<feature type="domain" description="NlpC/P60" evidence="6">
    <location>
        <begin position="21"/>
        <end position="143"/>
    </location>
</feature>
<dbReference type="PROSITE" id="PS51935">
    <property type="entry name" value="NLPC_P60"/>
    <property type="match status" value="1"/>
</dbReference>
<proteinExistence type="inferred from homology"/>
<evidence type="ECO:0000256" key="3">
    <source>
        <dbReference type="ARBA" id="ARBA00022801"/>
    </source>
</evidence>
<gene>
    <name evidence="7" type="ORF">BG53_02825</name>
</gene>
<dbReference type="GO" id="GO:0008234">
    <property type="term" value="F:cysteine-type peptidase activity"/>
    <property type="evidence" value="ECO:0007669"/>
    <property type="project" value="UniProtKB-KW"/>
</dbReference>
<protein>
    <submittedName>
        <fullName evidence="7">Hydrolase</fullName>
    </submittedName>
</protein>
<sequence>MRKVVVSLLSAVLLFAAAGSVSAAQTDLRKAVNEVVGTPYKWGGTTVAGFDCSGFILHIFNQFNVKLPRTSKSQALAGMKVAREDLRPGDLVFFNTDGRGISHAGIYIGGGEFAHSSSSRGVQISKISETYYDKRYVTARRVISGEDYTVMVNDEHVSDDSHNEGK</sequence>
<comment type="similarity">
    <text evidence="1">Belongs to the peptidase C40 family.</text>
</comment>
<keyword evidence="3 7" id="KW-0378">Hydrolase</keyword>
<accession>A0A9W5W6X6</accession>
<keyword evidence="2" id="KW-0645">Protease</keyword>
<evidence type="ECO:0000259" key="6">
    <source>
        <dbReference type="PROSITE" id="PS51935"/>
    </source>
</evidence>
<name>A0A9W5W6X6_9BACL</name>
<evidence type="ECO:0000256" key="5">
    <source>
        <dbReference type="SAM" id="SignalP"/>
    </source>
</evidence>
<keyword evidence="5" id="KW-0732">Signal</keyword>
<dbReference type="InterPro" id="IPR051202">
    <property type="entry name" value="Peptidase_C40"/>
</dbReference>
<keyword evidence="8" id="KW-1185">Reference proteome</keyword>
<dbReference type="InterPro" id="IPR038765">
    <property type="entry name" value="Papain-like_cys_pep_sf"/>
</dbReference>
<dbReference type="PANTHER" id="PTHR47053">
    <property type="entry name" value="MUREIN DD-ENDOPEPTIDASE MEPH-RELATED"/>
    <property type="match status" value="1"/>
</dbReference>
<reference evidence="7 8" key="1">
    <citation type="submission" date="2014-02" db="EMBL/GenBank/DDBJ databases">
        <title>Genome sequence of Paenibacillus darwinianus reveals adaptive mechanisms for survival in Antarctic soils.</title>
        <authorList>
            <person name="Dsouza M."/>
            <person name="Taylor M.W."/>
            <person name="Turner S.J."/>
            <person name="Aislabie J."/>
        </authorList>
    </citation>
    <scope>NUCLEOTIDE SEQUENCE [LARGE SCALE GENOMIC DNA]</scope>
    <source>
        <strain evidence="7 8">CE1</strain>
    </source>
</reference>
<dbReference type="OrthoDB" id="9813118at2"/>
<dbReference type="Pfam" id="PF00877">
    <property type="entry name" value="NLPC_P60"/>
    <property type="match status" value="1"/>
</dbReference>
<keyword evidence="4" id="KW-0788">Thiol protease</keyword>